<proteinExistence type="predicted"/>
<keyword evidence="2" id="KW-1185">Reference proteome</keyword>
<dbReference type="AlphaFoldDB" id="A0A2I2KS28"/>
<dbReference type="EMBL" id="FZMO01000169">
    <property type="protein sequence ID" value="SNQ48477.1"/>
    <property type="molecule type" value="Genomic_DNA"/>
</dbReference>
<evidence type="ECO:0000313" key="1">
    <source>
        <dbReference type="EMBL" id="SNQ48477.1"/>
    </source>
</evidence>
<protein>
    <submittedName>
        <fullName evidence="1">Uncharacterized protein</fullName>
    </submittedName>
</protein>
<accession>A0A2I2KS28</accession>
<gene>
    <name evidence="1" type="ORF">FRACA_2500005</name>
</gene>
<reference evidence="1 2" key="1">
    <citation type="submission" date="2017-06" db="EMBL/GenBank/DDBJ databases">
        <authorList>
            <person name="Kim H.J."/>
            <person name="Triplett B.A."/>
        </authorList>
    </citation>
    <scope>NUCLEOTIDE SEQUENCE [LARGE SCALE GENOMIC DNA]</scope>
    <source>
        <strain evidence="1">FRACA_ARgP5</strain>
    </source>
</reference>
<sequence>MPLRYACPSNLASDQRVCAGRGYGRQARRGTDHESVVASEPLAACLRLWSRDAPQQLAVPSASDAASYRRQIKDLTRSPLTERQVGQLFDARRTVPAHTAPNPTRARV</sequence>
<evidence type="ECO:0000313" key="2">
    <source>
        <dbReference type="Proteomes" id="UP000234331"/>
    </source>
</evidence>
<name>A0A2I2KS28_9ACTN</name>
<dbReference type="Proteomes" id="UP000234331">
    <property type="component" value="Unassembled WGS sequence"/>
</dbReference>
<organism evidence="1 2">
    <name type="scientific">Frankia canadensis</name>
    <dbReference type="NCBI Taxonomy" id="1836972"/>
    <lineage>
        <taxon>Bacteria</taxon>
        <taxon>Bacillati</taxon>
        <taxon>Actinomycetota</taxon>
        <taxon>Actinomycetes</taxon>
        <taxon>Frankiales</taxon>
        <taxon>Frankiaceae</taxon>
        <taxon>Frankia</taxon>
    </lineage>
</organism>